<feature type="transmembrane region" description="Helical" evidence="3">
    <location>
        <begin position="184"/>
        <end position="202"/>
    </location>
</feature>
<name>A0A9P4I9Y5_9PEZI</name>
<comment type="subcellular location">
    <subcellularLocation>
        <location evidence="1">Membrane</location>
        <topology evidence="1">Multi-pass membrane protein</topology>
    </subcellularLocation>
</comment>
<evidence type="ECO:0000256" key="1">
    <source>
        <dbReference type="ARBA" id="ARBA00004141"/>
    </source>
</evidence>
<feature type="transmembrane region" description="Helical" evidence="3">
    <location>
        <begin position="442"/>
        <end position="462"/>
    </location>
</feature>
<feature type="transmembrane region" description="Helical" evidence="3">
    <location>
        <begin position="372"/>
        <end position="397"/>
    </location>
</feature>
<evidence type="ECO:0000313" key="4">
    <source>
        <dbReference type="EMBL" id="KAF2095842.1"/>
    </source>
</evidence>
<evidence type="ECO:0000256" key="2">
    <source>
        <dbReference type="ARBA" id="ARBA00006727"/>
    </source>
</evidence>
<dbReference type="SUPFAM" id="SSF103473">
    <property type="entry name" value="MFS general substrate transporter"/>
    <property type="match status" value="1"/>
</dbReference>
<feature type="transmembrane region" description="Helical" evidence="3">
    <location>
        <begin position="279"/>
        <end position="302"/>
    </location>
</feature>
<feature type="transmembrane region" description="Helical" evidence="3">
    <location>
        <begin position="151"/>
        <end position="172"/>
    </location>
</feature>
<dbReference type="AlphaFoldDB" id="A0A9P4I9Y5"/>
<dbReference type="Gene3D" id="1.20.1250.20">
    <property type="entry name" value="MFS general substrate transporter like domains"/>
    <property type="match status" value="1"/>
</dbReference>
<organism evidence="4 5">
    <name type="scientific">Rhizodiscina lignyota</name>
    <dbReference type="NCBI Taxonomy" id="1504668"/>
    <lineage>
        <taxon>Eukaryota</taxon>
        <taxon>Fungi</taxon>
        <taxon>Dikarya</taxon>
        <taxon>Ascomycota</taxon>
        <taxon>Pezizomycotina</taxon>
        <taxon>Dothideomycetes</taxon>
        <taxon>Pleosporomycetidae</taxon>
        <taxon>Aulographales</taxon>
        <taxon>Rhizodiscinaceae</taxon>
        <taxon>Rhizodiscina</taxon>
    </lineage>
</organism>
<dbReference type="Proteomes" id="UP000799772">
    <property type="component" value="Unassembled WGS sequence"/>
</dbReference>
<feature type="transmembrane region" description="Helical" evidence="3">
    <location>
        <begin position="409"/>
        <end position="430"/>
    </location>
</feature>
<keyword evidence="5" id="KW-1185">Reference proteome</keyword>
<dbReference type="PANTHER" id="PTHR11360">
    <property type="entry name" value="MONOCARBOXYLATE TRANSPORTER"/>
    <property type="match status" value="1"/>
</dbReference>
<dbReference type="InterPro" id="IPR050327">
    <property type="entry name" value="Proton-linked_MCT"/>
</dbReference>
<evidence type="ECO:0000313" key="5">
    <source>
        <dbReference type="Proteomes" id="UP000799772"/>
    </source>
</evidence>
<dbReference type="PANTHER" id="PTHR11360:SF130">
    <property type="entry name" value="MAJOR FACILITATOR SUPERFAMILY (MFS) PROFILE DOMAIN-CONTAINING PROTEIN-RELATED"/>
    <property type="match status" value="1"/>
</dbReference>
<keyword evidence="3" id="KW-0812">Transmembrane</keyword>
<gene>
    <name evidence="4" type="ORF">NA57DRAFT_43374</name>
</gene>
<proteinExistence type="inferred from homology"/>
<feature type="transmembrane region" description="Helical" evidence="3">
    <location>
        <begin position="314"/>
        <end position="334"/>
    </location>
</feature>
<dbReference type="OrthoDB" id="6499973at2759"/>
<keyword evidence="3" id="KW-1133">Transmembrane helix</keyword>
<dbReference type="Pfam" id="PF07690">
    <property type="entry name" value="MFS_1"/>
    <property type="match status" value="1"/>
</dbReference>
<reference evidence="4" key="1">
    <citation type="journal article" date="2020" name="Stud. Mycol.">
        <title>101 Dothideomycetes genomes: a test case for predicting lifestyles and emergence of pathogens.</title>
        <authorList>
            <person name="Haridas S."/>
            <person name="Albert R."/>
            <person name="Binder M."/>
            <person name="Bloem J."/>
            <person name="Labutti K."/>
            <person name="Salamov A."/>
            <person name="Andreopoulos B."/>
            <person name="Baker S."/>
            <person name="Barry K."/>
            <person name="Bills G."/>
            <person name="Bluhm B."/>
            <person name="Cannon C."/>
            <person name="Castanera R."/>
            <person name="Culley D."/>
            <person name="Daum C."/>
            <person name="Ezra D."/>
            <person name="Gonzalez J."/>
            <person name="Henrissat B."/>
            <person name="Kuo A."/>
            <person name="Liang C."/>
            <person name="Lipzen A."/>
            <person name="Lutzoni F."/>
            <person name="Magnuson J."/>
            <person name="Mondo S."/>
            <person name="Nolan M."/>
            <person name="Ohm R."/>
            <person name="Pangilinan J."/>
            <person name="Park H.-J."/>
            <person name="Ramirez L."/>
            <person name="Alfaro M."/>
            <person name="Sun H."/>
            <person name="Tritt A."/>
            <person name="Yoshinaga Y."/>
            <person name="Zwiers L.-H."/>
            <person name="Turgeon B."/>
            <person name="Goodwin S."/>
            <person name="Spatafora J."/>
            <person name="Crous P."/>
            <person name="Grigoriev I."/>
        </authorList>
    </citation>
    <scope>NUCLEOTIDE SEQUENCE</scope>
    <source>
        <strain evidence="4">CBS 133067</strain>
    </source>
</reference>
<sequence>MTATPPTNIALRDVEKVPVAQHDRVDGGKEDDLEISQGEHLTRTSSIAHSVRGGLSAIISRVRTKDSIDPGPPPDGGFNAWSIACIAHLVNFNSWGFINSFGVFQTHYVEVMKIGGPSAVAWIGTVQVFVLFGMGTFTGRGLDGGFYRIQLIAGSVIYVVGLFMLSLCTKYWQIFLTQTLCLGIGYGLVFVPTLALVSTYFLEKRSTAMAVTVTGSSTGGLVFPAIAEKMLPTVGFAWTIRTMAFLQMALAIISCIVLKPRLPPRKSGPMVEWAAFKELPYTLYTIASFLYFWSVYVGFFFVGTFANNILHTNTATGINILIALNGVGTPSRLVPAYIAQKWTGPLNFMIPSAFVTGAILYSWIAVDSVTGLWIFAIFYGMAAAGLQALFPVALAALTTDAKKTGVRTGMCFSIVGVAVLTGPPIAGALVQQAGGKFLGLQLFAATSMTAAGVVMLCVRFAAVGWRRVTI</sequence>
<dbReference type="InterPro" id="IPR011701">
    <property type="entry name" value="MFS"/>
</dbReference>
<feature type="transmembrane region" description="Helical" evidence="3">
    <location>
        <begin position="238"/>
        <end position="258"/>
    </location>
</feature>
<dbReference type="GO" id="GO:0022857">
    <property type="term" value="F:transmembrane transporter activity"/>
    <property type="evidence" value="ECO:0007669"/>
    <property type="project" value="InterPro"/>
</dbReference>
<feature type="transmembrane region" description="Helical" evidence="3">
    <location>
        <begin position="346"/>
        <end position="366"/>
    </location>
</feature>
<evidence type="ECO:0000256" key="3">
    <source>
        <dbReference type="SAM" id="Phobius"/>
    </source>
</evidence>
<protein>
    <submittedName>
        <fullName evidence="4">MFS monocarboxylate transporter</fullName>
    </submittedName>
</protein>
<comment type="similarity">
    <text evidence="2">Belongs to the major facilitator superfamily. Monocarboxylate porter (TC 2.A.1.13) family.</text>
</comment>
<accession>A0A9P4I9Y5</accession>
<dbReference type="GO" id="GO:0016020">
    <property type="term" value="C:membrane"/>
    <property type="evidence" value="ECO:0007669"/>
    <property type="project" value="UniProtKB-SubCell"/>
</dbReference>
<comment type="caution">
    <text evidence="4">The sequence shown here is derived from an EMBL/GenBank/DDBJ whole genome shotgun (WGS) entry which is preliminary data.</text>
</comment>
<dbReference type="EMBL" id="ML978130">
    <property type="protein sequence ID" value="KAF2095842.1"/>
    <property type="molecule type" value="Genomic_DNA"/>
</dbReference>
<keyword evidence="3" id="KW-0472">Membrane</keyword>
<dbReference type="InterPro" id="IPR036259">
    <property type="entry name" value="MFS_trans_sf"/>
</dbReference>
<feature type="transmembrane region" description="Helical" evidence="3">
    <location>
        <begin position="119"/>
        <end position="139"/>
    </location>
</feature>